<comment type="similarity">
    <text evidence="2 6">Belongs to the G-protein coupled receptor 1 family.</text>
</comment>
<name>A0A1D2M6J4_ORCCI</name>
<accession>A0A1D2M6J4</accession>
<dbReference type="PRINTS" id="PR00237">
    <property type="entry name" value="GPCRRHODOPSN"/>
</dbReference>
<keyword evidence="4 7" id="KW-1133">Transmembrane helix</keyword>
<evidence type="ECO:0000256" key="2">
    <source>
        <dbReference type="ARBA" id="ARBA00010663"/>
    </source>
</evidence>
<keyword evidence="6 9" id="KW-0675">Receptor</keyword>
<keyword evidence="6" id="KW-0807">Transducer</keyword>
<dbReference type="InterPro" id="IPR000276">
    <property type="entry name" value="GPCR_Rhodpsn"/>
</dbReference>
<dbReference type="Gene3D" id="1.20.1070.10">
    <property type="entry name" value="Rhodopsin 7-helix transmembrane proteins"/>
    <property type="match status" value="1"/>
</dbReference>
<comment type="subcellular location">
    <subcellularLocation>
        <location evidence="1">Membrane</location>
    </subcellularLocation>
</comment>
<feature type="transmembrane region" description="Helical" evidence="7">
    <location>
        <begin position="89"/>
        <end position="112"/>
    </location>
</feature>
<feature type="transmembrane region" description="Helical" evidence="7">
    <location>
        <begin position="325"/>
        <end position="345"/>
    </location>
</feature>
<evidence type="ECO:0000256" key="5">
    <source>
        <dbReference type="ARBA" id="ARBA00023136"/>
    </source>
</evidence>
<feature type="domain" description="G-protein coupled receptors family 1 profile" evidence="8">
    <location>
        <begin position="104"/>
        <end position="376"/>
    </location>
</feature>
<gene>
    <name evidence="9" type="ORF">Ocin01_18141</name>
</gene>
<evidence type="ECO:0000256" key="7">
    <source>
        <dbReference type="SAM" id="Phobius"/>
    </source>
</evidence>
<dbReference type="PANTHER" id="PTHR46641:SF2">
    <property type="entry name" value="FMRFAMIDE RECEPTOR"/>
    <property type="match status" value="1"/>
</dbReference>
<keyword evidence="10" id="KW-1185">Reference proteome</keyword>
<dbReference type="CDD" id="cd14978">
    <property type="entry name" value="7tmA_FMRFamide_R-like"/>
    <property type="match status" value="1"/>
</dbReference>
<dbReference type="Pfam" id="PF00001">
    <property type="entry name" value="7tm_1"/>
    <property type="match status" value="1"/>
</dbReference>
<dbReference type="GO" id="GO:0016020">
    <property type="term" value="C:membrane"/>
    <property type="evidence" value="ECO:0007669"/>
    <property type="project" value="UniProtKB-SubCell"/>
</dbReference>
<dbReference type="InterPro" id="IPR052954">
    <property type="entry name" value="GPCR-Ligand_Int"/>
</dbReference>
<feature type="transmembrane region" description="Helical" evidence="7">
    <location>
        <begin position="124"/>
        <end position="151"/>
    </location>
</feature>
<protein>
    <submittedName>
        <fullName evidence="9">FMRFamide receptor</fullName>
    </submittedName>
</protein>
<dbReference type="InterPro" id="IPR017452">
    <property type="entry name" value="GPCR_Rhodpsn_7TM"/>
</dbReference>
<evidence type="ECO:0000313" key="10">
    <source>
        <dbReference type="Proteomes" id="UP000094527"/>
    </source>
</evidence>
<proteinExistence type="inferred from homology"/>
<keyword evidence="5 7" id="KW-0472">Membrane</keyword>
<keyword evidence="3 6" id="KW-0812">Transmembrane</keyword>
<dbReference type="PROSITE" id="PS50262">
    <property type="entry name" value="G_PROTEIN_RECEP_F1_2"/>
    <property type="match status" value="1"/>
</dbReference>
<evidence type="ECO:0000256" key="4">
    <source>
        <dbReference type="ARBA" id="ARBA00022989"/>
    </source>
</evidence>
<evidence type="ECO:0000259" key="8">
    <source>
        <dbReference type="PROSITE" id="PS50262"/>
    </source>
</evidence>
<evidence type="ECO:0000313" key="9">
    <source>
        <dbReference type="EMBL" id="ODM88541.1"/>
    </source>
</evidence>
<feature type="transmembrane region" description="Helical" evidence="7">
    <location>
        <begin position="275"/>
        <end position="296"/>
    </location>
</feature>
<dbReference type="OrthoDB" id="10011262at2759"/>
<dbReference type="GO" id="GO:0004930">
    <property type="term" value="F:G protein-coupled receptor activity"/>
    <property type="evidence" value="ECO:0007669"/>
    <property type="project" value="UniProtKB-KW"/>
</dbReference>
<keyword evidence="6" id="KW-0297">G-protein coupled receptor</keyword>
<dbReference type="OMA" id="CFEDERN"/>
<dbReference type="Proteomes" id="UP000094527">
    <property type="component" value="Unassembled WGS sequence"/>
</dbReference>
<feature type="transmembrane region" description="Helical" evidence="7">
    <location>
        <begin position="357"/>
        <end position="379"/>
    </location>
</feature>
<evidence type="ECO:0000256" key="3">
    <source>
        <dbReference type="ARBA" id="ARBA00022692"/>
    </source>
</evidence>
<organism evidence="9 10">
    <name type="scientific">Orchesella cincta</name>
    <name type="common">Springtail</name>
    <name type="synonym">Podura cincta</name>
    <dbReference type="NCBI Taxonomy" id="48709"/>
    <lineage>
        <taxon>Eukaryota</taxon>
        <taxon>Metazoa</taxon>
        <taxon>Ecdysozoa</taxon>
        <taxon>Arthropoda</taxon>
        <taxon>Hexapoda</taxon>
        <taxon>Collembola</taxon>
        <taxon>Entomobryomorpha</taxon>
        <taxon>Entomobryoidea</taxon>
        <taxon>Orchesellidae</taxon>
        <taxon>Orchesellinae</taxon>
        <taxon>Orchesella</taxon>
    </lineage>
</organism>
<dbReference type="PROSITE" id="PS00237">
    <property type="entry name" value="G_PROTEIN_RECEP_F1_1"/>
    <property type="match status" value="1"/>
</dbReference>
<dbReference type="PANTHER" id="PTHR46641">
    <property type="entry name" value="FMRFAMIDE RECEPTOR-RELATED"/>
    <property type="match status" value="1"/>
</dbReference>
<dbReference type="EMBL" id="LJIJ01003445">
    <property type="protein sequence ID" value="ODM88541.1"/>
    <property type="molecule type" value="Genomic_DNA"/>
</dbReference>
<evidence type="ECO:0000256" key="6">
    <source>
        <dbReference type="RuleBase" id="RU000688"/>
    </source>
</evidence>
<dbReference type="STRING" id="48709.A0A1D2M6J4"/>
<evidence type="ECO:0000256" key="1">
    <source>
        <dbReference type="ARBA" id="ARBA00004370"/>
    </source>
</evidence>
<feature type="transmembrane region" description="Helical" evidence="7">
    <location>
        <begin position="163"/>
        <end position="187"/>
    </location>
</feature>
<dbReference type="SUPFAM" id="SSF81321">
    <property type="entry name" value="Family A G protein-coupled receptor-like"/>
    <property type="match status" value="1"/>
</dbReference>
<reference evidence="9 10" key="1">
    <citation type="journal article" date="2016" name="Genome Biol. Evol.">
        <title>Gene Family Evolution Reflects Adaptation to Soil Environmental Stressors in the Genome of the Collembolan Orchesella cincta.</title>
        <authorList>
            <person name="Faddeeva-Vakhrusheva A."/>
            <person name="Derks M.F."/>
            <person name="Anvar S.Y."/>
            <person name="Agamennone V."/>
            <person name="Suring W."/>
            <person name="Smit S."/>
            <person name="van Straalen N.M."/>
            <person name="Roelofs D."/>
        </authorList>
    </citation>
    <scope>NUCLEOTIDE SEQUENCE [LARGE SCALE GENOMIC DNA]</scope>
    <source>
        <tissue evidence="9">Mixed pool</tissue>
    </source>
</reference>
<comment type="caution">
    <text evidence="9">The sequence shown here is derived from an EMBL/GenBank/DDBJ whole genome shotgun (WGS) entry which is preliminary data.</text>
</comment>
<sequence length="453" mass="51936">MKTETVNYIYLHHLTCFLSNFPPNFTICFEDERNVSDIENYGNYSPLIESQAVEQSLTCYNCLWRSLYYFDDENCVQGRECVGYTVLKVFAVLCILIGTLGTFTNSLIVIVLKRGDSCAPSLATLLLPLAVCDGVTSLVGAFFSIASYLAFENVNRSANVMRMLYISLSIGYYSRTTSMFLAVIITVERYCMVAKPLRAKEWFTVQKTKHMALIAGLLSLAANTPRWVDSKWTYIGNKGDGRILPHHKLPGYDGYPYMLEYSDFGYPFYDRYCELYFILDFLIPLPTLLFFNYMIYRQVRKSNSDRKNLQSYCALHQSEVNAAKMFAIVVVILVLSHILPIKFHAVISIHQLIHRDLGFACMLTIGINCSVNFVIYCAFGKAFRENFKQLLVKIPIIKQIRRTSVALFEGRKKDDVGQWKKRESRRNAILPWTPHGINDEVPPPPFHLNKSKI</sequence>
<dbReference type="AlphaFoldDB" id="A0A1D2M6J4"/>